<feature type="domain" description="SGNH" evidence="3">
    <location>
        <begin position="452"/>
        <end position="685"/>
    </location>
</feature>
<feature type="transmembrane region" description="Helical" evidence="1">
    <location>
        <begin position="52"/>
        <end position="74"/>
    </location>
</feature>
<gene>
    <name evidence="4" type="ORF">ACFOVU_13495</name>
</gene>
<feature type="transmembrane region" description="Helical" evidence="1">
    <location>
        <begin position="379"/>
        <end position="399"/>
    </location>
</feature>
<dbReference type="GO" id="GO:0016746">
    <property type="term" value="F:acyltransferase activity"/>
    <property type="evidence" value="ECO:0007669"/>
    <property type="project" value="UniProtKB-KW"/>
</dbReference>
<dbReference type="Pfam" id="PF01757">
    <property type="entry name" value="Acyl_transf_3"/>
    <property type="match status" value="1"/>
</dbReference>
<feature type="transmembrane region" description="Helical" evidence="1">
    <location>
        <begin position="312"/>
        <end position="334"/>
    </location>
</feature>
<feature type="transmembrane region" description="Helical" evidence="1">
    <location>
        <begin position="167"/>
        <end position="183"/>
    </location>
</feature>
<dbReference type="InterPro" id="IPR043968">
    <property type="entry name" value="SGNH"/>
</dbReference>
<dbReference type="RefSeq" id="WP_378533439.1">
    <property type="nucleotide sequence ID" value="NZ_JBHSBH010000008.1"/>
</dbReference>
<evidence type="ECO:0000259" key="2">
    <source>
        <dbReference type="Pfam" id="PF01757"/>
    </source>
</evidence>
<dbReference type="EMBL" id="JBHSBH010000008">
    <property type="protein sequence ID" value="MFC3996939.1"/>
    <property type="molecule type" value="Genomic_DNA"/>
</dbReference>
<keyword evidence="1" id="KW-0472">Membrane</keyword>
<feature type="transmembrane region" description="Helical" evidence="1">
    <location>
        <begin position="26"/>
        <end position="46"/>
    </location>
</feature>
<keyword evidence="5" id="KW-1185">Reference proteome</keyword>
<evidence type="ECO:0000256" key="1">
    <source>
        <dbReference type="SAM" id="Phobius"/>
    </source>
</evidence>
<feature type="domain" description="Acyltransferase 3" evidence="2">
    <location>
        <begin position="29"/>
        <end position="359"/>
    </location>
</feature>
<dbReference type="EC" id="2.3.1.-" evidence="4"/>
<feature type="transmembrane region" description="Helical" evidence="1">
    <location>
        <begin position="340"/>
        <end position="358"/>
    </location>
</feature>
<dbReference type="Pfam" id="PF19040">
    <property type="entry name" value="SGNH"/>
    <property type="match status" value="1"/>
</dbReference>
<dbReference type="Proteomes" id="UP001595847">
    <property type="component" value="Unassembled WGS sequence"/>
</dbReference>
<feature type="transmembrane region" description="Helical" evidence="1">
    <location>
        <begin position="192"/>
        <end position="214"/>
    </location>
</feature>
<keyword evidence="1" id="KW-0812">Transmembrane</keyword>
<keyword evidence="4" id="KW-0012">Acyltransferase</keyword>
<evidence type="ECO:0000259" key="3">
    <source>
        <dbReference type="Pfam" id="PF19040"/>
    </source>
</evidence>
<name>A0ABV8FLB4_9ACTN</name>
<comment type="caution">
    <text evidence="4">The sequence shown here is derived from an EMBL/GenBank/DDBJ whole genome shotgun (WGS) entry which is preliminary data.</text>
</comment>
<keyword evidence="1" id="KW-1133">Transmembrane helix</keyword>
<protein>
    <submittedName>
        <fullName evidence="4">Acyltransferase family protein</fullName>
        <ecNumber evidence="4">2.3.1.-</ecNumber>
    </submittedName>
</protein>
<feature type="transmembrane region" description="Helical" evidence="1">
    <location>
        <begin position="252"/>
        <end position="268"/>
    </location>
</feature>
<reference evidence="5" key="1">
    <citation type="journal article" date="2019" name="Int. J. Syst. Evol. Microbiol.">
        <title>The Global Catalogue of Microorganisms (GCM) 10K type strain sequencing project: providing services to taxonomists for standard genome sequencing and annotation.</title>
        <authorList>
            <consortium name="The Broad Institute Genomics Platform"/>
            <consortium name="The Broad Institute Genome Sequencing Center for Infectious Disease"/>
            <person name="Wu L."/>
            <person name="Ma J."/>
        </authorList>
    </citation>
    <scope>NUCLEOTIDE SEQUENCE [LARGE SCALE GENOMIC DNA]</scope>
    <source>
        <strain evidence="5">TBRC 1826</strain>
    </source>
</reference>
<dbReference type="PANTHER" id="PTHR23028">
    <property type="entry name" value="ACETYLTRANSFERASE"/>
    <property type="match status" value="1"/>
</dbReference>
<accession>A0ABV8FLB4</accession>
<dbReference type="InterPro" id="IPR050879">
    <property type="entry name" value="Acyltransferase_3"/>
</dbReference>
<sequence length="695" mass="74143">MRSVTTDTRSASAAAASPAAAAQRRFFPEVQGLRAVAVVLVLIYHVDKDLIPGGYAGVDVFFVISGFLITTLLLREARDQGRVSIARFYVRRIRRILPAATLVLLVTGAAAFALLPSPRLLDTAGQLIASAAYVENLYLAQQAVDYLAAEAAASPVQHYWSLAVEEQFYLVWPLLFVGWAALGRRGRGGHRVILAATAAVLAVSFACSVLLTASDPQAAYFLPQTRMWELAVGGVLAIALSRWGLPARMRWALGWAGLGAILVAVFTYDDATAFPGMAAALPVLGAAAVIAAGESGTPWSSYGLLSTAPARFIGDISYALYLWHWPVIVFTLSLTESTSLTPLGGVGVILLSLALAWATKICVEDPVRDGGLLRAGRSAAAFAMAATLIVTAVGGGQYLRVQWLRAVEFDPDVHVGPLALSEDTPEGDPSEPVYPSPVAVEDDLPSVYADDCQAPNRALTPQSCEYGPDESEAAATVAIVGDSHAAHWVPALRAVAAERDWRVLTYTKSSCPFSDTLIEEKDSAYPQCPEWNTAVTEELTEEVRPDAVFTSSHADASAFGAGSEEESKEEIAAGMARLWGELEDAGSEVVAIRDNPGMEARPAECVARHDSARDMCTRPRDEAFSHEDPQLRAAEEPGNSAQVVDLTEGFCTDESCPVVVGNVLAYRDSHHLTATYSELLGPLLARKTDDLLEGS</sequence>
<evidence type="ECO:0000313" key="5">
    <source>
        <dbReference type="Proteomes" id="UP001595847"/>
    </source>
</evidence>
<feature type="transmembrane region" description="Helical" evidence="1">
    <location>
        <begin position="226"/>
        <end position="245"/>
    </location>
</feature>
<feature type="transmembrane region" description="Helical" evidence="1">
    <location>
        <begin position="95"/>
        <end position="115"/>
    </location>
</feature>
<proteinExistence type="predicted"/>
<keyword evidence="4" id="KW-0808">Transferase</keyword>
<dbReference type="PANTHER" id="PTHR23028:SF53">
    <property type="entry name" value="ACYL_TRANSF_3 DOMAIN-CONTAINING PROTEIN"/>
    <property type="match status" value="1"/>
</dbReference>
<dbReference type="InterPro" id="IPR002656">
    <property type="entry name" value="Acyl_transf_3_dom"/>
</dbReference>
<evidence type="ECO:0000313" key="4">
    <source>
        <dbReference type="EMBL" id="MFC3996939.1"/>
    </source>
</evidence>
<organism evidence="4 5">
    <name type="scientific">Nocardiopsis sediminis</name>
    <dbReference type="NCBI Taxonomy" id="1778267"/>
    <lineage>
        <taxon>Bacteria</taxon>
        <taxon>Bacillati</taxon>
        <taxon>Actinomycetota</taxon>
        <taxon>Actinomycetes</taxon>
        <taxon>Streptosporangiales</taxon>
        <taxon>Nocardiopsidaceae</taxon>
        <taxon>Nocardiopsis</taxon>
    </lineage>
</organism>